<dbReference type="Proteomes" id="UP001597112">
    <property type="component" value="Unassembled WGS sequence"/>
</dbReference>
<organism evidence="5 6">
    <name type="scientific">Ohtaekwangia kribbensis</name>
    <dbReference type="NCBI Taxonomy" id="688913"/>
    <lineage>
        <taxon>Bacteria</taxon>
        <taxon>Pseudomonadati</taxon>
        <taxon>Bacteroidota</taxon>
        <taxon>Cytophagia</taxon>
        <taxon>Cytophagales</taxon>
        <taxon>Fulvivirgaceae</taxon>
        <taxon>Ohtaekwangia</taxon>
    </lineage>
</organism>
<evidence type="ECO:0000256" key="3">
    <source>
        <dbReference type="RuleBase" id="RU004514"/>
    </source>
</evidence>
<protein>
    <recommendedName>
        <fullName evidence="2">Pyridoxal phosphate homeostasis protein</fullName>
        <shortName evidence="2">PLP homeostasis protein</shortName>
    </recommendedName>
</protein>
<dbReference type="PIRSF" id="PIRSF004848">
    <property type="entry name" value="YBL036c_PLPDEIII"/>
    <property type="match status" value="1"/>
</dbReference>
<dbReference type="RefSeq" id="WP_377580366.1">
    <property type="nucleotide sequence ID" value="NZ_JBHTKA010000007.1"/>
</dbReference>
<comment type="function">
    <text evidence="2">Pyridoxal 5'-phosphate (PLP)-binding protein, which is involved in PLP homeostasis.</text>
</comment>
<comment type="similarity">
    <text evidence="2 3">Belongs to the pyridoxal phosphate-binding protein YggS/PROSC family.</text>
</comment>
<dbReference type="NCBIfam" id="TIGR00044">
    <property type="entry name" value="YggS family pyridoxal phosphate-dependent enzyme"/>
    <property type="match status" value="1"/>
</dbReference>
<reference evidence="6" key="1">
    <citation type="journal article" date="2019" name="Int. J. Syst. Evol. Microbiol.">
        <title>The Global Catalogue of Microorganisms (GCM) 10K type strain sequencing project: providing services to taxonomists for standard genome sequencing and annotation.</title>
        <authorList>
            <consortium name="The Broad Institute Genomics Platform"/>
            <consortium name="The Broad Institute Genome Sequencing Center for Infectious Disease"/>
            <person name="Wu L."/>
            <person name="Ma J."/>
        </authorList>
    </citation>
    <scope>NUCLEOTIDE SEQUENCE [LARGE SCALE GENOMIC DNA]</scope>
    <source>
        <strain evidence="6">CCUG 58938</strain>
    </source>
</reference>
<dbReference type="PANTHER" id="PTHR10146:SF14">
    <property type="entry name" value="PYRIDOXAL PHOSPHATE HOMEOSTASIS PROTEIN"/>
    <property type="match status" value="1"/>
</dbReference>
<feature type="modified residue" description="N6-(pyridoxal phosphate)lysine" evidence="2">
    <location>
        <position position="25"/>
    </location>
</feature>
<evidence type="ECO:0000256" key="1">
    <source>
        <dbReference type="ARBA" id="ARBA00022898"/>
    </source>
</evidence>
<accession>A0ABW3K506</accession>
<feature type="domain" description="Alanine racemase N-terminal" evidence="4">
    <location>
        <begin position="2"/>
        <end position="220"/>
    </location>
</feature>
<dbReference type="CDD" id="cd00635">
    <property type="entry name" value="PLPDE_III_YBL036c_like"/>
    <property type="match status" value="1"/>
</dbReference>
<dbReference type="HAMAP" id="MF_02087">
    <property type="entry name" value="PLP_homeostasis"/>
    <property type="match status" value="1"/>
</dbReference>
<gene>
    <name evidence="5" type="ORF">ACFQ21_16415</name>
</gene>
<dbReference type="SUPFAM" id="SSF51419">
    <property type="entry name" value="PLP-binding barrel"/>
    <property type="match status" value="1"/>
</dbReference>
<keyword evidence="6" id="KW-1185">Reference proteome</keyword>
<evidence type="ECO:0000313" key="5">
    <source>
        <dbReference type="EMBL" id="MFD1000911.1"/>
    </source>
</evidence>
<sequence length="224" mass="25435">MSIKNNLQFFLQNLPPDCQLIAVSKTKPAEAIQEAYDAGQRVFGENKVQELVPKYEALPKDIQWHLIGHLQSNKVKYIAPFVHLIHSIDSFKLLEEVNKQAVKADRTIACLLQLHIAEEETKFGFSEDEVTDLLASAELQKLTNIHIAGLMGMATFTEDLEQIRREFRGLRGLYERLKASSLPPNVMMRHLSMGMSSDYRIALEEGSTMIRVGTAIFGDRKYDQ</sequence>
<dbReference type="InterPro" id="IPR001608">
    <property type="entry name" value="Ala_racemase_N"/>
</dbReference>
<evidence type="ECO:0000259" key="4">
    <source>
        <dbReference type="Pfam" id="PF01168"/>
    </source>
</evidence>
<evidence type="ECO:0000256" key="2">
    <source>
        <dbReference type="HAMAP-Rule" id="MF_02087"/>
    </source>
</evidence>
<evidence type="ECO:0000313" key="6">
    <source>
        <dbReference type="Proteomes" id="UP001597112"/>
    </source>
</evidence>
<name>A0ABW3K506_9BACT</name>
<dbReference type="EMBL" id="JBHTKA010000007">
    <property type="protein sequence ID" value="MFD1000911.1"/>
    <property type="molecule type" value="Genomic_DNA"/>
</dbReference>
<proteinExistence type="inferred from homology"/>
<keyword evidence="1 2" id="KW-0663">Pyridoxal phosphate</keyword>
<comment type="caution">
    <text evidence="5">The sequence shown here is derived from an EMBL/GenBank/DDBJ whole genome shotgun (WGS) entry which is preliminary data.</text>
</comment>
<dbReference type="InterPro" id="IPR029066">
    <property type="entry name" value="PLP-binding_barrel"/>
</dbReference>
<dbReference type="Gene3D" id="3.20.20.10">
    <property type="entry name" value="Alanine racemase"/>
    <property type="match status" value="1"/>
</dbReference>
<dbReference type="Pfam" id="PF01168">
    <property type="entry name" value="Ala_racemase_N"/>
    <property type="match status" value="1"/>
</dbReference>
<dbReference type="InterPro" id="IPR011078">
    <property type="entry name" value="PyrdxlP_homeostasis"/>
</dbReference>
<dbReference type="PANTHER" id="PTHR10146">
    <property type="entry name" value="PROLINE SYNTHETASE CO-TRANSCRIBED BACTERIAL HOMOLOG PROTEIN"/>
    <property type="match status" value="1"/>
</dbReference>